<comment type="caution">
    <text evidence="2">The sequence shown here is derived from an EMBL/GenBank/DDBJ whole genome shotgun (WGS) entry which is preliminary data.</text>
</comment>
<sequence>MNTTESDGIEEMSMTRTLQWNWVGVLAFICGAAVIIPSLVALALSLLAVAREIL</sequence>
<dbReference type="AlphaFoldDB" id="A0A846M1E2"/>
<keyword evidence="3" id="KW-1185">Reference proteome</keyword>
<feature type="transmembrane region" description="Helical" evidence="1">
    <location>
        <begin position="20"/>
        <end position="49"/>
    </location>
</feature>
<accession>A0A846M1E2</accession>
<keyword evidence="1" id="KW-0472">Membrane</keyword>
<protein>
    <submittedName>
        <fullName evidence="2">Uncharacterized protein</fullName>
    </submittedName>
</protein>
<keyword evidence="1" id="KW-1133">Transmembrane helix</keyword>
<evidence type="ECO:0000256" key="1">
    <source>
        <dbReference type="SAM" id="Phobius"/>
    </source>
</evidence>
<dbReference type="RefSeq" id="WP_167302104.1">
    <property type="nucleotide sequence ID" value="NZ_JAASQR010000001.1"/>
</dbReference>
<organism evidence="2 3">
    <name type="scientific">Sphingobium vermicomposti</name>
    <dbReference type="NCBI Taxonomy" id="529005"/>
    <lineage>
        <taxon>Bacteria</taxon>
        <taxon>Pseudomonadati</taxon>
        <taxon>Pseudomonadota</taxon>
        <taxon>Alphaproteobacteria</taxon>
        <taxon>Sphingomonadales</taxon>
        <taxon>Sphingomonadaceae</taxon>
        <taxon>Sphingobium</taxon>
    </lineage>
</organism>
<keyword evidence="1" id="KW-0812">Transmembrane</keyword>
<proteinExistence type="predicted"/>
<name>A0A846M1E2_9SPHN</name>
<evidence type="ECO:0000313" key="3">
    <source>
        <dbReference type="Proteomes" id="UP000576821"/>
    </source>
</evidence>
<evidence type="ECO:0000313" key="2">
    <source>
        <dbReference type="EMBL" id="NIJ15443.1"/>
    </source>
</evidence>
<gene>
    <name evidence="2" type="ORF">FHS54_000392</name>
</gene>
<reference evidence="2 3" key="1">
    <citation type="submission" date="2020-03" db="EMBL/GenBank/DDBJ databases">
        <title>Genomic Encyclopedia of Type Strains, Phase IV (KMG-IV): sequencing the most valuable type-strain genomes for metagenomic binning, comparative biology and taxonomic classification.</title>
        <authorList>
            <person name="Goeker M."/>
        </authorList>
    </citation>
    <scope>NUCLEOTIDE SEQUENCE [LARGE SCALE GENOMIC DNA]</scope>
    <source>
        <strain evidence="2 3">DSM 21299</strain>
    </source>
</reference>
<dbReference type="EMBL" id="JAASQR010000001">
    <property type="protein sequence ID" value="NIJ15443.1"/>
    <property type="molecule type" value="Genomic_DNA"/>
</dbReference>
<dbReference type="Proteomes" id="UP000576821">
    <property type="component" value="Unassembled WGS sequence"/>
</dbReference>